<name>A0ABS8SQ59_DATST</name>
<dbReference type="PANTHER" id="PTHR22937:SF163">
    <property type="entry name" value="RING-TYPE E3 UBIQUITIN TRANSFERASE"/>
    <property type="match status" value="1"/>
</dbReference>
<accession>A0ABS8SQ59</accession>
<evidence type="ECO:0000313" key="12">
    <source>
        <dbReference type="Proteomes" id="UP000823775"/>
    </source>
</evidence>
<feature type="region of interest" description="Disordered" evidence="9">
    <location>
        <begin position="28"/>
        <end position="83"/>
    </location>
</feature>
<reference evidence="11 12" key="1">
    <citation type="journal article" date="2021" name="BMC Genomics">
        <title>Datura genome reveals duplications of psychoactive alkaloid biosynthetic genes and high mutation rate following tissue culture.</title>
        <authorList>
            <person name="Rajewski A."/>
            <person name="Carter-House D."/>
            <person name="Stajich J."/>
            <person name="Litt A."/>
        </authorList>
    </citation>
    <scope>NUCLEOTIDE SEQUENCE [LARGE SCALE GENOMIC DNA]</scope>
    <source>
        <strain evidence="11">AR-01</strain>
    </source>
</reference>
<dbReference type="InterPro" id="IPR045191">
    <property type="entry name" value="MBR1/2-like"/>
</dbReference>
<comment type="caution">
    <text evidence="11">The sequence shown here is derived from an EMBL/GenBank/DDBJ whole genome shotgun (WGS) entry which is preliminary data.</text>
</comment>
<keyword evidence="4" id="KW-0479">Metal-binding</keyword>
<evidence type="ECO:0000256" key="1">
    <source>
        <dbReference type="ARBA" id="ARBA00000900"/>
    </source>
</evidence>
<evidence type="ECO:0000256" key="2">
    <source>
        <dbReference type="ARBA" id="ARBA00012483"/>
    </source>
</evidence>
<evidence type="ECO:0000313" key="11">
    <source>
        <dbReference type="EMBL" id="MCD7461052.1"/>
    </source>
</evidence>
<evidence type="ECO:0000256" key="4">
    <source>
        <dbReference type="ARBA" id="ARBA00022723"/>
    </source>
</evidence>
<dbReference type="Pfam" id="PF13639">
    <property type="entry name" value="zf-RING_2"/>
    <property type="match status" value="1"/>
</dbReference>
<evidence type="ECO:0000256" key="3">
    <source>
        <dbReference type="ARBA" id="ARBA00022679"/>
    </source>
</evidence>
<feature type="compositionally biased region" description="Polar residues" evidence="9">
    <location>
        <begin position="58"/>
        <end position="69"/>
    </location>
</feature>
<evidence type="ECO:0000256" key="9">
    <source>
        <dbReference type="SAM" id="MobiDB-lite"/>
    </source>
</evidence>
<evidence type="ECO:0000256" key="8">
    <source>
        <dbReference type="PROSITE-ProRule" id="PRU00175"/>
    </source>
</evidence>
<comment type="catalytic activity">
    <reaction evidence="1">
        <text>S-ubiquitinyl-[E2 ubiquitin-conjugating enzyme]-L-cysteine + [acceptor protein]-L-lysine = [E2 ubiquitin-conjugating enzyme]-L-cysteine + N(6)-ubiquitinyl-[acceptor protein]-L-lysine.</text>
        <dbReference type="EC" id="2.3.2.27"/>
    </reaction>
</comment>
<dbReference type="Proteomes" id="UP000823775">
    <property type="component" value="Unassembled WGS sequence"/>
</dbReference>
<sequence>MKRVSKSQPIILSNNLSFPFVPQMERSRSNASNSTFNGTVDAATSSTPADTPRERTTDVVNPDTQTITPENGGELGEVGVDGQDPTAVNMTFRQAAIELSEYVRAGFRARGPYLNVNLHKYQEANSTNLESKECCCICLDEYSEGEEIAKIDCGHLYHVGCIREWINRKDTCPICNRRVSVPSVASLRIRSYLVQRAATNQRSFGPAN</sequence>
<dbReference type="SMART" id="SM00184">
    <property type="entry name" value="RING"/>
    <property type="match status" value="1"/>
</dbReference>
<proteinExistence type="predicted"/>
<dbReference type="InterPro" id="IPR001841">
    <property type="entry name" value="Znf_RING"/>
</dbReference>
<gene>
    <name evidence="11" type="primary">RNF24_9</name>
    <name evidence="11" type="ORF">HAX54_045065</name>
</gene>
<dbReference type="SUPFAM" id="SSF57850">
    <property type="entry name" value="RING/U-box"/>
    <property type="match status" value="1"/>
</dbReference>
<dbReference type="InterPro" id="IPR013083">
    <property type="entry name" value="Znf_RING/FYVE/PHD"/>
</dbReference>
<organism evidence="11 12">
    <name type="scientific">Datura stramonium</name>
    <name type="common">Jimsonweed</name>
    <name type="synonym">Common thornapple</name>
    <dbReference type="NCBI Taxonomy" id="4076"/>
    <lineage>
        <taxon>Eukaryota</taxon>
        <taxon>Viridiplantae</taxon>
        <taxon>Streptophyta</taxon>
        <taxon>Embryophyta</taxon>
        <taxon>Tracheophyta</taxon>
        <taxon>Spermatophyta</taxon>
        <taxon>Magnoliopsida</taxon>
        <taxon>eudicotyledons</taxon>
        <taxon>Gunneridae</taxon>
        <taxon>Pentapetalae</taxon>
        <taxon>asterids</taxon>
        <taxon>lamiids</taxon>
        <taxon>Solanales</taxon>
        <taxon>Solanaceae</taxon>
        <taxon>Solanoideae</taxon>
        <taxon>Datureae</taxon>
        <taxon>Datura</taxon>
    </lineage>
</organism>
<feature type="compositionally biased region" description="Polar residues" evidence="9">
    <location>
        <begin position="29"/>
        <end position="49"/>
    </location>
</feature>
<keyword evidence="12" id="KW-1185">Reference proteome</keyword>
<keyword evidence="3" id="KW-0808">Transferase</keyword>
<dbReference type="PROSITE" id="PS50089">
    <property type="entry name" value="ZF_RING_2"/>
    <property type="match status" value="1"/>
</dbReference>
<evidence type="ECO:0000259" key="10">
    <source>
        <dbReference type="PROSITE" id="PS50089"/>
    </source>
</evidence>
<dbReference type="EMBL" id="JACEIK010000695">
    <property type="protein sequence ID" value="MCD7461052.1"/>
    <property type="molecule type" value="Genomic_DNA"/>
</dbReference>
<keyword evidence="7" id="KW-0862">Zinc</keyword>
<protein>
    <recommendedName>
        <fullName evidence="2">RING-type E3 ubiquitin transferase</fullName>
        <ecNumber evidence="2">2.3.2.27</ecNumber>
    </recommendedName>
</protein>
<keyword evidence="6" id="KW-0833">Ubl conjugation pathway</keyword>
<feature type="domain" description="RING-type" evidence="10">
    <location>
        <begin position="135"/>
        <end position="176"/>
    </location>
</feature>
<evidence type="ECO:0000256" key="7">
    <source>
        <dbReference type="ARBA" id="ARBA00022833"/>
    </source>
</evidence>
<dbReference type="Gene3D" id="3.30.40.10">
    <property type="entry name" value="Zinc/RING finger domain, C3HC4 (zinc finger)"/>
    <property type="match status" value="1"/>
</dbReference>
<keyword evidence="5 8" id="KW-0863">Zinc-finger</keyword>
<evidence type="ECO:0000256" key="6">
    <source>
        <dbReference type="ARBA" id="ARBA00022786"/>
    </source>
</evidence>
<dbReference type="EC" id="2.3.2.27" evidence="2"/>
<evidence type="ECO:0000256" key="5">
    <source>
        <dbReference type="ARBA" id="ARBA00022771"/>
    </source>
</evidence>
<dbReference type="PANTHER" id="PTHR22937">
    <property type="entry name" value="E3 UBIQUITIN-PROTEIN LIGASE RNF165"/>
    <property type="match status" value="1"/>
</dbReference>